<keyword evidence="4 8" id="KW-0812">Transmembrane</keyword>
<dbReference type="Pfam" id="PF09721">
    <property type="entry name" value="Exosortase_EpsH"/>
    <property type="match status" value="1"/>
</dbReference>
<evidence type="ECO:0000256" key="2">
    <source>
        <dbReference type="ARBA" id="ARBA00022475"/>
    </source>
</evidence>
<feature type="transmembrane region" description="Helical" evidence="8">
    <location>
        <begin position="175"/>
        <end position="194"/>
    </location>
</feature>
<reference evidence="9 10" key="1">
    <citation type="submission" date="2021-02" db="EMBL/GenBank/DDBJ databases">
        <title>Complete genome of Desulfoluna sp. strain ASN36.</title>
        <authorList>
            <person name="Takahashi A."/>
            <person name="Kojima H."/>
            <person name="Fukui M."/>
        </authorList>
    </citation>
    <scope>NUCLEOTIDE SEQUENCE [LARGE SCALE GENOMIC DNA]</scope>
    <source>
        <strain evidence="9 10">ASN36</strain>
    </source>
</reference>
<proteinExistence type="predicted"/>
<dbReference type="NCBIfam" id="TIGR02602">
    <property type="entry name" value="8TM_EpsH"/>
    <property type="match status" value="1"/>
</dbReference>
<keyword evidence="7 8" id="KW-0472">Membrane</keyword>
<evidence type="ECO:0008006" key="11">
    <source>
        <dbReference type="Google" id="ProtNLM"/>
    </source>
</evidence>
<evidence type="ECO:0000256" key="7">
    <source>
        <dbReference type="ARBA" id="ARBA00023136"/>
    </source>
</evidence>
<feature type="transmembrane region" description="Helical" evidence="8">
    <location>
        <begin position="111"/>
        <end position="131"/>
    </location>
</feature>
<dbReference type="Proteomes" id="UP001320148">
    <property type="component" value="Chromosome"/>
</dbReference>
<keyword evidence="2" id="KW-1003">Cell membrane</keyword>
<dbReference type="EMBL" id="AP024488">
    <property type="protein sequence ID" value="BCS97101.1"/>
    <property type="molecule type" value="Genomic_DNA"/>
</dbReference>
<name>A0ABM7PIT9_9BACT</name>
<evidence type="ECO:0000313" key="9">
    <source>
        <dbReference type="EMBL" id="BCS97101.1"/>
    </source>
</evidence>
<sequence length="208" mass="23123">MLIVMSLVLYIVSRYGGILTLAPFAMVLLLQGLVIYLFGFGLFKVLMFPLLFLFLMIPVPSQVYSAMTIPLQLMVTKASVFFVEFLGVTVLREGNVIHVTDRTFQVVDACSGLRSLVALLALTLVLGYTALRTYIGRTVLVAAGLPVAIFVNVFRVVLMILAFHFFRFDLTDDSVHTLFGLGIFGIALLAVTFIQRMVSHWETFPDSD</sequence>
<dbReference type="InterPro" id="IPR019127">
    <property type="entry name" value="Exosortase"/>
</dbReference>
<keyword evidence="10" id="KW-1185">Reference proteome</keyword>
<dbReference type="InterPro" id="IPR026392">
    <property type="entry name" value="Exo/Archaeosortase_dom"/>
</dbReference>
<keyword evidence="6 8" id="KW-1133">Transmembrane helix</keyword>
<dbReference type="InterPro" id="IPR013426">
    <property type="entry name" value="EpsH-like"/>
</dbReference>
<protein>
    <recommendedName>
        <fullName evidence="11">Exosortase</fullName>
    </recommendedName>
</protein>
<evidence type="ECO:0000256" key="5">
    <source>
        <dbReference type="ARBA" id="ARBA00022801"/>
    </source>
</evidence>
<feature type="transmembrane region" description="Helical" evidence="8">
    <location>
        <begin position="138"/>
        <end position="163"/>
    </location>
</feature>
<feature type="transmembrane region" description="Helical" evidence="8">
    <location>
        <begin position="35"/>
        <end position="57"/>
    </location>
</feature>
<evidence type="ECO:0000256" key="4">
    <source>
        <dbReference type="ARBA" id="ARBA00022692"/>
    </source>
</evidence>
<feature type="transmembrane region" description="Helical" evidence="8">
    <location>
        <begin position="69"/>
        <end position="91"/>
    </location>
</feature>
<keyword evidence="5" id="KW-0378">Hydrolase</keyword>
<feature type="transmembrane region" description="Helical" evidence="8">
    <location>
        <begin position="7"/>
        <end position="29"/>
    </location>
</feature>
<accession>A0ABM7PIT9</accession>
<organism evidence="9 10">
    <name type="scientific">Desulfoluna limicola</name>
    <dbReference type="NCBI Taxonomy" id="2810562"/>
    <lineage>
        <taxon>Bacteria</taxon>
        <taxon>Pseudomonadati</taxon>
        <taxon>Thermodesulfobacteriota</taxon>
        <taxon>Desulfobacteria</taxon>
        <taxon>Desulfobacterales</taxon>
        <taxon>Desulfolunaceae</taxon>
        <taxon>Desulfoluna</taxon>
    </lineage>
</organism>
<evidence type="ECO:0000256" key="8">
    <source>
        <dbReference type="SAM" id="Phobius"/>
    </source>
</evidence>
<keyword evidence="3" id="KW-0645">Protease</keyword>
<evidence type="ECO:0000256" key="6">
    <source>
        <dbReference type="ARBA" id="ARBA00022989"/>
    </source>
</evidence>
<evidence type="ECO:0000313" key="10">
    <source>
        <dbReference type="Proteomes" id="UP001320148"/>
    </source>
</evidence>
<evidence type="ECO:0000256" key="3">
    <source>
        <dbReference type="ARBA" id="ARBA00022670"/>
    </source>
</evidence>
<comment type="subcellular location">
    <subcellularLocation>
        <location evidence="1">Cell membrane</location>
        <topology evidence="1">Multi-pass membrane protein</topology>
    </subcellularLocation>
</comment>
<gene>
    <name evidence="9" type="ORF">DSLASN_27330</name>
</gene>
<dbReference type="NCBIfam" id="TIGR04178">
    <property type="entry name" value="exo_archaeo"/>
    <property type="match status" value="1"/>
</dbReference>
<evidence type="ECO:0000256" key="1">
    <source>
        <dbReference type="ARBA" id="ARBA00004651"/>
    </source>
</evidence>